<dbReference type="PRINTS" id="PR00080">
    <property type="entry name" value="SDRFAMILY"/>
</dbReference>
<dbReference type="EC" id="1.1.1.125" evidence="2"/>
<dbReference type="PANTHER" id="PTHR42760">
    <property type="entry name" value="SHORT-CHAIN DEHYDROGENASES/REDUCTASES FAMILY MEMBER"/>
    <property type="match status" value="1"/>
</dbReference>
<evidence type="ECO:0000256" key="1">
    <source>
        <dbReference type="ARBA" id="ARBA00006484"/>
    </source>
</evidence>
<protein>
    <submittedName>
        <fullName evidence="2">2-deoxy-D-gluconate 3-dehydrogenase</fullName>
        <ecNumber evidence="2">1.1.1.125</ecNumber>
    </submittedName>
</protein>
<dbReference type="InterPro" id="IPR036291">
    <property type="entry name" value="NAD(P)-bd_dom_sf"/>
</dbReference>
<accession>A0AAV2VV88</accession>
<dbReference type="PROSITE" id="PS00061">
    <property type="entry name" value="ADH_SHORT"/>
    <property type="match status" value="1"/>
</dbReference>
<dbReference type="PRINTS" id="PR00081">
    <property type="entry name" value="GDHRDH"/>
</dbReference>
<dbReference type="EMBL" id="CAOF01000149">
    <property type="protein sequence ID" value="CCO48602.1"/>
    <property type="molecule type" value="Genomic_DNA"/>
</dbReference>
<dbReference type="InterPro" id="IPR002347">
    <property type="entry name" value="SDR_fam"/>
</dbReference>
<sequence>MMNSTDFSVKDRVAFVTGGGTGIGRQFAKNLASAGAKVVVLGRRESLLQETVNEIESSYGEASYLACDLTKFSELDTNIERCKSFYGSADILANVAGLNLRQPVEAVDETSWDATLDINLKLPFFLAKLLVPDMKTKGFGKIINIASLQCERAFPNSMPYGASKGGVCQLTRAMAEAWSGYGITCNAIAPGFFPTELTLPVYEDNDALNKLADQTAIGRNGNLDDLDGPLLFLSSPASDYVTGQTLFVDGGFTAK</sequence>
<dbReference type="InterPro" id="IPR020904">
    <property type="entry name" value="Sc_DH/Rdtase_CS"/>
</dbReference>
<comment type="similarity">
    <text evidence="1">Belongs to the short-chain dehydrogenases/reductases (SDR) family.</text>
</comment>
<dbReference type="FunFam" id="3.40.50.720:FF:000084">
    <property type="entry name" value="Short-chain dehydrogenase reductase"/>
    <property type="match status" value="1"/>
</dbReference>
<gene>
    <name evidence="2" type="ORF">VIBNISOn1_560139</name>
</gene>
<dbReference type="Gene3D" id="3.40.50.720">
    <property type="entry name" value="NAD(P)-binding Rossmann-like Domain"/>
    <property type="match status" value="1"/>
</dbReference>
<evidence type="ECO:0000313" key="2">
    <source>
        <dbReference type="EMBL" id="CCO48602.1"/>
    </source>
</evidence>
<dbReference type="SUPFAM" id="SSF51735">
    <property type="entry name" value="NAD(P)-binding Rossmann-fold domains"/>
    <property type="match status" value="1"/>
</dbReference>
<name>A0AAV2VV88_9VIBR</name>
<organism evidence="2 3">
    <name type="scientific">Vibrio nigripulchritudo SOn1</name>
    <dbReference type="NCBI Taxonomy" id="1238450"/>
    <lineage>
        <taxon>Bacteria</taxon>
        <taxon>Pseudomonadati</taxon>
        <taxon>Pseudomonadota</taxon>
        <taxon>Gammaproteobacteria</taxon>
        <taxon>Vibrionales</taxon>
        <taxon>Vibrionaceae</taxon>
        <taxon>Vibrio</taxon>
    </lineage>
</organism>
<comment type="caution">
    <text evidence="2">The sequence shown here is derived from an EMBL/GenBank/DDBJ whole genome shotgun (WGS) entry which is preliminary data.</text>
</comment>
<dbReference type="RefSeq" id="WP_022613040.1">
    <property type="nucleotide sequence ID" value="NZ_LK391965.1"/>
</dbReference>
<proteinExistence type="inferred from homology"/>
<dbReference type="AlphaFoldDB" id="A0AAV2VV88"/>
<dbReference type="Pfam" id="PF13561">
    <property type="entry name" value="adh_short_C2"/>
    <property type="match status" value="1"/>
</dbReference>
<reference evidence="2 3" key="1">
    <citation type="journal article" date="2013" name="ISME J.">
        <title>Comparative genomics of pathogenic lineages of Vibrio nigripulchritudo identifies virulence-associated traits.</title>
        <authorList>
            <person name="Goudenege D."/>
            <person name="Labreuche Y."/>
            <person name="Krin E."/>
            <person name="Ansquer D."/>
            <person name="Mangenot S."/>
            <person name="Calteau A."/>
            <person name="Medigue C."/>
            <person name="Mazel D."/>
            <person name="Polz M.F."/>
            <person name="Le Roux F."/>
        </authorList>
    </citation>
    <scope>NUCLEOTIDE SEQUENCE [LARGE SCALE GENOMIC DNA]</scope>
    <source>
        <strain evidence="2 3">SOn1</strain>
    </source>
</reference>
<keyword evidence="2" id="KW-0560">Oxidoreductase</keyword>
<dbReference type="Proteomes" id="UP000018211">
    <property type="component" value="Unassembled WGS sequence"/>
</dbReference>
<evidence type="ECO:0000313" key="3">
    <source>
        <dbReference type="Proteomes" id="UP000018211"/>
    </source>
</evidence>
<dbReference type="GO" id="GO:0008678">
    <property type="term" value="F:2-deoxy-D-gluconate 3-dehydrogenase activity"/>
    <property type="evidence" value="ECO:0007669"/>
    <property type="project" value="UniProtKB-EC"/>
</dbReference>